<name>A0A1V9ACD9_SACPI</name>
<evidence type="ECO:0000256" key="2">
    <source>
        <dbReference type="ARBA" id="ARBA00011355"/>
    </source>
</evidence>
<dbReference type="STRING" id="1962155.B1813_01520"/>
<dbReference type="InterPro" id="IPR012255">
    <property type="entry name" value="ETF_b"/>
</dbReference>
<protein>
    <submittedName>
        <fullName evidence="5">Electron transfer flavoprotein subunit alpha</fullName>
    </submittedName>
</protein>
<comment type="subunit">
    <text evidence="2">Heterodimer of an alpha and a beta subunit.</text>
</comment>
<dbReference type="PANTHER" id="PTHR21294">
    <property type="entry name" value="ELECTRON TRANSFER FLAVOPROTEIN BETA-SUBUNIT"/>
    <property type="match status" value="1"/>
</dbReference>
<comment type="cofactor">
    <cofactor evidence="1">
        <name>FAD</name>
        <dbReference type="ChEBI" id="CHEBI:57692"/>
    </cofactor>
</comment>
<gene>
    <name evidence="5" type="ORF">B1813_01520</name>
</gene>
<evidence type="ECO:0000313" key="6">
    <source>
        <dbReference type="Proteomes" id="UP000192591"/>
    </source>
</evidence>
<comment type="caution">
    <text evidence="5">The sequence shown here is derived from an EMBL/GenBank/DDBJ whole genome shotgun (WGS) entry which is preliminary data.</text>
</comment>
<comment type="function">
    <text evidence="3">The electron transfer flavoprotein serves as a specific electron acceptor for other dehydrogenases. It transfers the electrons to the main respiratory chain via ETF-ubiquinone oxidoreductase (ETF dehydrogenase).</text>
</comment>
<evidence type="ECO:0000256" key="1">
    <source>
        <dbReference type="ARBA" id="ARBA00001974"/>
    </source>
</evidence>
<dbReference type="RefSeq" id="WP_081190225.1">
    <property type="nucleotide sequence ID" value="NZ_MWIH01000002.1"/>
</dbReference>
<dbReference type="InterPro" id="IPR014729">
    <property type="entry name" value="Rossmann-like_a/b/a_fold"/>
</dbReference>
<accession>A0A1V9ACD9</accession>
<dbReference type="SUPFAM" id="SSF52402">
    <property type="entry name" value="Adenine nucleotide alpha hydrolases-like"/>
    <property type="match status" value="1"/>
</dbReference>
<sequence length="256" mass="25318">MNVLVCVKRVPAFGASVPLLDDGSAIDTRQLGFTIGPHEECAVEEAVRLVAAHGGAVTVLSAGPAEAAEQVRSALAAGADHGVVVETGTGELDPSATASAIADAVGVLTDAGTRPFDLLLFGTASADAGHGQVGARVAAGLGLPMVAGVKGVEVGDSGVLTLRCEAGDGVEWCRVEPPVVIAVREGLNLPRYPSMPGRLKARRAAIDVLDGAGAGGGLVPLGLRAPGAARAGPVVLGHGADAAGPVVDVFERLGVV</sequence>
<dbReference type="Gene3D" id="3.40.50.620">
    <property type="entry name" value="HUPs"/>
    <property type="match status" value="1"/>
</dbReference>
<dbReference type="GO" id="GO:0009055">
    <property type="term" value="F:electron transfer activity"/>
    <property type="evidence" value="ECO:0007669"/>
    <property type="project" value="InterPro"/>
</dbReference>
<dbReference type="SMART" id="SM00893">
    <property type="entry name" value="ETF"/>
    <property type="match status" value="1"/>
</dbReference>
<evidence type="ECO:0000313" key="5">
    <source>
        <dbReference type="EMBL" id="OQO94795.1"/>
    </source>
</evidence>
<dbReference type="InterPro" id="IPR014730">
    <property type="entry name" value="ETF_a/b_N"/>
</dbReference>
<evidence type="ECO:0000259" key="4">
    <source>
        <dbReference type="SMART" id="SM00893"/>
    </source>
</evidence>
<dbReference type="Pfam" id="PF01012">
    <property type="entry name" value="ETF"/>
    <property type="match status" value="1"/>
</dbReference>
<proteinExistence type="predicted"/>
<evidence type="ECO:0000256" key="3">
    <source>
        <dbReference type="ARBA" id="ARBA00025649"/>
    </source>
</evidence>
<dbReference type="EMBL" id="MWIH01000002">
    <property type="protein sequence ID" value="OQO94795.1"/>
    <property type="molecule type" value="Genomic_DNA"/>
</dbReference>
<reference evidence="5 6" key="1">
    <citation type="submission" date="2017-02" db="EMBL/GenBank/DDBJ databases">
        <title>Draft genome of Saccharomonospora sp. 154.</title>
        <authorList>
            <person name="Alonso-Carmona G.S."/>
            <person name="De La Haba R."/>
            <person name="Vera-Gargallo B."/>
            <person name="Sandoval-Trujillo A.H."/>
            <person name="Ramirez-Duran N."/>
            <person name="Ventosa A."/>
        </authorList>
    </citation>
    <scope>NUCLEOTIDE SEQUENCE [LARGE SCALE GENOMIC DNA]</scope>
    <source>
        <strain evidence="5 6">LRS4.154</strain>
    </source>
</reference>
<dbReference type="AlphaFoldDB" id="A0A1V9ACD9"/>
<keyword evidence="6" id="KW-1185">Reference proteome</keyword>
<feature type="domain" description="Electron transfer flavoprotein alpha/beta-subunit N-terminal" evidence="4">
    <location>
        <begin position="23"/>
        <end position="218"/>
    </location>
</feature>
<organism evidence="5 6">
    <name type="scientific">Saccharomonospora piscinae</name>
    <dbReference type="NCBI Taxonomy" id="687388"/>
    <lineage>
        <taxon>Bacteria</taxon>
        <taxon>Bacillati</taxon>
        <taxon>Actinomycetota</taxon>
        <taxon>Actinomycetes</taxon>
        <taxon>Pseudonocardiales</taxon>
        <taxon>Pseudonocardiaceae</taxon>
        <taxon>Saccharomonospora</taxon>
    </lineage>
</organism>
<dbReference type="PIRSF" id="PIRSF000090">
    <property type="entry name" value="Beta-ETF"/>
    <property type="match status" value="1"/>
</dbReference>
<dbReference type="Proteomes" id="UP000192591">
    <property type="component" value="Unassembled WGS sequence"/>
</dbReference>